<keyword evidence="7 10" id="KW-0067">ATP-binding</keyword>
<dbReference type="Proteomes" id="UP000199236">
    <property type="component" value="Unassembled WGS sequence"/>
</dbReference>
<dbReference type="HAMAP" id="MF_00061">
    <property type="entry name" value="IspE"/>
    <property type="match status" value="1"/>
</dbReference>
<evidence type="ECO:0000256" key="4">
    <source>
        <dbReference type="ARBA" id="ARBA00022679"/>
    </source>
</evidence>
<dbReference type="Gene3D" id="3.30.230.10">
    <property type="match status" value="1"/>
</dbReference>
<protein>
    <recommendedName>
        <fullName evidence="3 10">4-diphosphocytidyl-2-C-methyl-D-erythritol kinase</fullName>
        <shortName evidence="10">CMK</shortName>
        <ecNumber evidence="2 10">2.7.1.148</ecNumber>
    </recommendedName>
    <alternativeName>
        <fullName evidence="9 10">4-(cytidine-5'-diphospho)-2-C-methyl-D-erythritol kinase</fullName>
    </alternativeName>
</protein>
<dbReference type="Pfam" id="PF00288">
    <property type="entry name" value="GHMP_kinases_N"/>
    <property type="match status" value="1"/>
</dbReference>
<keyword evidence="6 10" id="KW-0418">Kinase</keyword>
<dbReference type="GO" id="GO:0019288">
    <property type="term" value="P:isopentenyl diphosphate biosynthetic process, methylerythritol 4-phosphate pathway"/>
    <property type="evidence" value="ECO:0007669"/>
    <property type="project" value="UniProtKB-UniRule"/>
</dbReference>
<keyword evidence="14" id="KW-1185">Reference proteome</keyword>
<dbReference type="InterPro" id="IPR014721">
    <property type="entry name" value="Ribsml_uS5_D2-typ_fold_subgr"/>
</dbReference>
<dbReference type="GO" id="GO:0016114">
    <property type="term" value="P:terpenoid biosynthetic process"/>
    <property type="evidence" value="ECO:0007669"/>
    <property type="project" value="UniProtKB-UniRule"/>
</dbReference>
<keyword evidence="8 10" id="KW-0414">Isoprene biosynthesis</keyword>
<dbReference type="GO" id="GO:0005524">
    <property type="term" value="F:ATP binding"/>
    <property type="evidence" value="ECO:0007669"/>
    <property type="project" value="UniProtKB-UniRule"/>
</dbReference>
<proteinExistence type="inferred from homology"/>
<feature type="domain" description="GHMP kinase N-terminal" evidence="11">
    <location>
        <begin position="75"/>
        <end position="152"/>
    </location>
</feature>
<feature type="active site" evidence="10">
    <location>
        <position position="145"/>
    </location>
</feature>
<gene>
    <name evidence="10" type="primary">ispE</name>
    <name evidence="13" type="ORF">SAMN04488056_103151</name>
</gene>
<dbReference type="EC" id="2.7.1.148" evidence="2 10"/>
<evidence type="ECO:0000256" key="8">
    <source>
        <dbReference type="ARBA" id="ARBA00023229"/>
    </source>
</evidence>
<evidence type="ECO:0000259" key="11">
    <source>
        <dbReference type="Pfam" id="PF00288"/>
    </source>
</evidence>
<feature type="domain" description="GHMP kinase C-terminal" evidence="12">
    <location>
        <begin position="221"/>
        <end position="280"/>
    </location>
</feature>
<evidence type="ECO:0000256" key="10">
    <source>
        <dbReference type="HAMAP-Rule" id="MF_00061"/>
    </source>
</evidence>
<evidence type="ECO:0000256" key="7">
    <source>
        <dbReference type="ARBA" id="ARBA00022840"/>
    </source>
</evidence>
<evidence type="ECO:0000256" key="1">
    <source>
        <dbReference type="ARBA" id="ARBA00009684"/>
    </source>
</evidence>
<dbReference type="SUPFAM" id="SSF54211">
    <property type="entry name" value="Ribosomal protein S5 domain 2-like"/>
    <property type="match status" value="1"/>
</dbReference>
<evidence type="ECO:0000259" key="12">
    <source>
        <dbReference type="Pfam" id="PF08544"/>
    </source>
</evidence>
<comment type="catalytic activity">
    <reaction evidence="10">
        <text>4-CDP-2-C-methyl-D-erythritol + ATP = 4-CDP-2-C-methyl-D-erythritol 2-phosphate + ADP + H(+)</text>
        <dbReference type="Rhea" id="RHEA:18437"/>
        <dbReference type="ChEBI" id="CHEBI:15378"/>
        <dbReference type="ChEBI" id="CHEBI:30616"/>
        <dbReference type="ChEBI" id="CHEBI:57823"/>
        <dbReference type="ChEBI" id="CHEBI:57919"/>
        <dbReference type="ChEBI" id="CHEBI:456216"/>
        <dbReference type="EC" id="2.7.1.148"/>
    </reaction>
</comment>
<comment type="function">
    <text evidence="10">Catalyzes the phosphorylation of the position 2 hydroxy group of 4-diphosphocytidyl-2C-methyl-D-erythritol.</text>
</comment>
<dbReference type="InterPro" id="IPR006204">
    <property type="entry name" value="GHMP_kinase_N_dom"/>
</dbReference>
<feature type="binding site" evidence="10">
    <location>
        <begin position="103"/>
        <end position="113"/>
    </location>
    <ligand>
        <name>ATP</name>
        <dbReference type="ChEBI" id="CHEBI:30616"/>
    </ligand>
</feature>
<dbReference type="PANTHER" id="PTHR43527">
    <property type="entry name" value="4-DIPHOSPHOCYTIDYL-2-C-METHYL-D-ERYTHRITOL KINASE, CHLOROPLASTIC"/>
    <property type="match status" value="1"/>
</dbReference>
<dbReference type="STRING" id="655353.SAMN04488056_103151"/>
<dbReference type="InterPro" id="IPR004424">
    <property type="entry name" value="IspE"/>
</dbReference>
<feature type="active site" evidence="10">
    <location>
        <position position="18"/>
    </location>
</feature>
<dbReference type="InterPro" id="IPR020568">
    <property type="entry name" value="Ribosomal_Su5_D2-typ_SF"/>
</dbReference>
<dbReference type="UniPathway" id="UPA00056">
    <property type="reaction ID" value="UER00094"/>
</dbReference>
<organism evidence="13 14">
    <name type="scientific">Cohaesibacter marisflavi</name>
    <dbReference type="NCBI Taxonomy" id="655353"/>
    <lineage>
        <taxon>Bacteria</taxon>
        <taxon>Pseudomonadati</taxon>
        <taxon>Pseudomonadota</taxon>
        <taxon>Alphaproteobacteria</taxon>
        <taxon>Hyphomicrobiales</taxon>
        <taxon>Cohaesibacteraceae</taxon>
    </lineage>
</organism>
<dbReference type="PIRSF" id="PIRSF010376">
    <property type="entry name" value="IspE"/>
    <property type="match status" value="1"/>
</dbReference>
<dbReference type="PANTHER" id="PTHR43527:SF2">
    <property type="entry name" value="4-DIPHOSPHOCYTIDYL-2-C-METHYL-D-ERYTHRITOL KINASE, CHLOROPLASTIC"/>
    <property type="match status" value="1"/>
</dbReference>
<dbReference type="EMBL" id="FOVR01000003">
    <property type="protein sequence ID" value="SFO09846.1"/>
    <property type="molecule type" value="Genomic_DNA"/>
</dbReference>
<dbReference type="GO" id="GO:0050515">
    <property type="term" value="F:4-(cytidine 5'-diphospho)-2-C-methyl-D-erythritol kinase activity"/>
    <property type="evidence" value="ECO:0007669"/>
    <property type="project" value="UniProtKB-UniRule"/>
</dbReference>
<accession>A0A1I5EEZ5</accession>
<evidence type="ECO:0000256" key="2">
    <source>
        <dbReference type="ARBA" id="ARBA00012052"/>
    </source>
</evidence>
<dbReference type="RefSeq" id="WP_090070707.1">
    <property type="nucleotide sequence ID" value="NZ_FOVR01000003.1"/>
</dbReference>
<evidence type="ECO:0000256" key="5">
    <source>
        <dbReference type="ARBA" id="ARBA00022741"/>
    </source>
</evidence>
<evidence type="ECO:0000256" key="9">
    <source>
        <dbReference type="ARBA" id="ARBA00032554"/>
    </source>
</evidence>
<dbReference type="NCBIfam" id="NF011202">
    <property type="entry name" value="PRK14608.1"/>
    <property type="match status" value="1"/>
</dbReference>
<dbReference type="AlphaFoldDB" id="A0A1I5EEZ5"/>
<evidence type="ECO:0000256" key="3">
    <source>
        <dbReference type="ARBA" id="ARBA00017473"/>
    </source>
</evidence>
<dbReference type="SUPFAM" id="SSF55060">
    <property type="entry name" value="GHMP Kinase, C-terminal domain"/>
    <property type="match status" value="1"/>
</dbReference>
<name>A0A1I5EEZ5_9HYPH</name>
<dbReference type="InterPro" id="IPR013750">
    <property type="entry name" value="GHMP_kinase_C_dom"/>
</dbReference>
<evidence type="ECO:0000313" key="13">
    <source>
        <dbReference type="EMBL" id="SFO09846.1"/>
    </source>
</evidence>
<dbReference type="NCBIfam" id="TIGR00154">
    <property type="entry name" value="ispE"/>
    <property type="match status" value="1"/>
</dbReference>
<dbReference type="InterPro" id="IPR036554">
    <property type="entry name" value="GHMP_kinase_C_sf"/>
</dbReference>
<comment type="similarity">
    <text evidence="1 10">Belongs to the GHMP kinase family. IspE subfamily.</text>
</comment>
<dbReference type="Gene3D" id="3.30.70.890">
    <property type="entry name" value="GHMP kinase, C-terminal domain"/>
    <property type="match status" value="1"/>
</dbReference>
<evidence type="ECO:0000256" key="6">
    <source>
        <dbReference type="ARBA" id="ARBA00022777"/>
    </source>
</evidence>
<reference evidence="13 14" key="1">
    <citation type="submission" date="2016-10" db="EMBL/GenBank/DDBJ databases">
        <authorList>
            <person name="de Groot N.N."/>
        </authorList>
    </citation>
    <scope>NUCLEOTIDE SEQUENCE [LARGE SCALE GENOMIC DNA]</scope>
    <source>
        <strain evidence="13 14">CGMCC 1.9157</strain>
    </source>
</reference>
<dbReference type="Pfam" id="PF08544">
    <property type="entry name" value="GHMP_kinases_C"/>
    <property type="match status" value="1"/>
</dbReference>
<keyword evidence="4 10" id="KW-0808">Transferase</keyword>
<keyword evidence="5 10" id="KW-0547">Nucleotide-binding</keyword>
<sequence>MTKTATDQSILTLTAPAKINLALHITGQRDDGYHLLESLVVFGGAEDRIQFKPSRHLHLSVKGSFAEGLRQEPDNLMVRAARLLAAELKCKPEADMTLDKSLPISAGIGGGSSDAAATLLGLLRLWQRTINDDKLRMIALKLGADVPMCLEGSCLIAGGVGDELSPGPRLPKNLGMVLINPRVPISTPSIFKSLKRKDNKPMGPVPSAFLSAVALADWLDDQRNDLEMAAIEQAPVIETVLQALEDDGDCLFARMSGSGATCFGLFASVKHAEYAARRLAFSHPNWWVSHGGVQ</sequence>
<dbReference type="OrthoDB" id="9809438at2"/>
<comment type="pathway">
    <text evidence="10">Isoprenoid biosynthesis; isopentenyl diphosphate biosynthesis via DXP pathway; isopentenyl diphosphate from 1-deoxy-D-xylulose 5-phosphate: step 3/6.</text>
</comment>
<evidence type="ECO:0000313" key="14">
    <source>
        <dbReference type="Proteomes" id="UP000199236"/>
    </source>
</evidence>